<dbReference type="Gene3D" id="3.40.50.300">
    <property type="entry name" value="P-loop containing nucleotide triphosphate hydrolases"/>
    <property type="match status" value="1"/>
</dbReference>
<sequence>MPDQPKTDWQIDRFLPFGSLCVLFGLPSAGKTALLCGIASTIASGQAWYTNAVLRPGPVVWLVGEGAGGIKRRIRAWCSHHGIDIIDVERRLYILEGCPRLDIEAEEIIAAFDERSLHSAALIIVDTLARHMGGDRDKASDITKVISGCDRLQKSLGGPTIILVHHTNWSAREDVSASREAGSINLRAGVDMSMGLVRDSRKDGPLNSGERVTLSLAKPPRDGEPWCPMRFEARTGILLPDDPPDASPGFALALVSGEQTGFPYLGGVARTRGRTVKPATENAKAAMLDLLANKPASQQELISVSGIPRASAQRVLNSLIAEGHVSHSTRGAYKLTTDSEPAGDECP</sequence>
<dbReference type="RefSeq" id="WP_407825210.1">
    <property type="nucleotide sequence ID" value="NZ_JBJLSN010000042.1"/>
</dbReference>
<dbReference type="InterPro" id="IPR036390">
    <property type="entry name" value="WH_DNA-bd_sf"/>
</dbReference>
<dbReference type="InterPro" id="IPR036388">
    <property type="entry name" value="WH-like_DNA-bd_sf"/>
</dbReference>
<protein>
    <submittedName>
        <fullName evidence="2">AAA family ATPase</fullName>
    </submittedName>
</protein>
<evidence type="ECO:0000313" key="2">
    <source>
        <dbReference type="EMBL" id="MFL7904153.1"/>
    </source>
</evidence>
<dbReference type="Proteomes" id="UP001628281">
    <property type="component" value="Unassembled WGS sequence"/>
</dbReference>
<dbReference type="EMBL" id="JBJLSN010000042">
    <property type="protein sequence ID" value="MFL7904153.1"/>
    <property type="molecule type" value="Genomic_DNA"/>
</dbReference>
<evidence type="ECO:0000259" key="1">
    <source>
        <dbReference type="Pfam" id="PF01978"/>
    </source>
</evidence>
<reference evidence="2 3" key="1">
    <citation type="submission" date="2024-11" db="EMBL/GenBank/DDBJ databases">
        <title>Draft genome sequences of two bacteria associated to sugarcane roots in Colombia.</title>
        <authorList>
            <person name="Pardo-Diaz S."/>
            <person name="Masmela-Mendoza J."/>
            <person name="Delgadillo-Duran P."/>
            <person name="Bautista E.J."/>
            <person name="Rojas-Tapias D.F."/>
        </authorList>
    </citation>
    <scope>NUCLEOTIDE SEQUENCE [LARGE SCALE GENOMIC DNA]</scope>
    <source>
        <strain evidence="2 3">Ap18</strain>
    </source>
</reference>
<keyword evidence="3" id="KW-1185">Reference proteome</keyword>
<dbReference type="Gene3D" id="1.10.10.10">
    <property type="entry name" value="Winged helix-like DNA-binding domain superfamily/Winged helix DNA-binding domain"/>
    <property type="match status" value="1"/>
</dbReference>
<accession>A0ABW8VD27</accession>
<dbReference type="InterPro" id="IPR002831">
    <property type="entry name" value="Tscrpt_reg_TrmB_N"/>
</dbReference>
<dbReference type="SUPFAM" id="SSF52540">
    <property type="entry name" value="P-loop containing nucleoside triphosphate hydrolases"/>
    <property type="match status" value="1"/>
</dbReference>
<proteinExistence type="predicted"/>
<dbReference type="Pfam" id="PF13481">
    <property type="entry name" value="AAA_25"/>
    <property type="match status" value="1"/>
</dbReference>
<organism evidence="2 3">
    <name type="scientific">Azospirillum argentinense</name>
    <dbReference type="NCBI Taxonomy" id="2970906"/>
    <lineage>
        <taxon>Bacteria</taxon>
        <taxon>Pseudomonadati</taxon>
        <taxon>Pseudomonadota</taxon>
        <taxon>Alphaproteobacteria</taxon>
        <taxon>Rhodospirillales</taxon>
        <taxon>Azospirillaceae</taxon>
        <taxon>Azospirillum</taxon>
    </lineage>
</organism>
<gene>
    <name evidence="2" type="ORF">ACJ41P_23680</name>
</gene>
<name>A0ABW8VD27_9PROT</name>
<dbReference type="InterPro" id="IPR027417">
    <property type="entry name" value="P-loop_NTPase"/>
</dbReference>
<comment type="caution">
    <text evidence="2">The sequence shown here is derived from an EMBL/GenBank/DDBJ whole genome shotgun (WGS) entry which is preliminary data.</text>
</comment>
<dbReference type="SUPFAM" id="SSF46785">
    <property type="entry name" value="Winged helix' DNA-binding domain"/>
    <property type="match status" value="1"/>
</dbReference>
<feature type="domain" description="Transcription regulator TrmB N-terminal" evidence="1">
    <location>
        <begin position="287"/>
        <end position="329"/>
    </location>
</feature>
<evidence type="ECO:0000313" key="3">
    <source>
        <dbReference type="Proteomes" id="UP001628281"/>
    </source>
</evidence>
<dbReference type="Pfam" id="PF01978">
    <property type="entry name" value="TrmB"/>
    <property type="match status" value="1"/>
</dbReference>